<evidence type="ECO:0000313" key="1">
    <source>
        <dbReference type="EMBL" id="KAG8483544.1"/>
    </source>
</evidence>
<dbReference type="AlphaFoldDB" id="A0A8J5Z811"/>
<organism evidence="1 2">
    <name type="scientific">Gossypium anomalum</name>
    <dbReference type="NCBI Taxonomy" id="47600"/>
    <lineage>
        <taxon>Eukaryota</taxon>
        <taxon>Viridiplantae</taxon>
        <taxon>Streptophyta</taxon>
        <taxon>Embryophyta</taxon>
        <taxon>Tracheophyta</taxon>
        <taxon>Spermatophyta</taxon>
        <taxon>Magnoliopsida</taxon>
        <taxon>eudicotyledons</taxon>
        <taxon>Gunneridae</taxon>
        <taxon>Pentapetalae</taxon>
        <taxon>rosids</taxon>
        <taxon>malvids</taxon>
        <taxon>Malvales</taxon>
        <taxon>Malvaceae</taxon>
        <taxon>Malvoideae</taxon>
        <taxon>Gossypium</taxon>
    </lineage>
</organism>
<proteinExistence type="predicted"/>
<keyword evidence="2" id="KW-1185">Reference proteome</keyword>
<name>A0A8J5Z811_9ROSI</name>
<accession>A0A8J5Z811</accession>
<dbReference type="EMBL" id="JAHUZN010000009">
    <property type="protein sequence ID" value="KAG8483544.1"/>
    <property type="molecule type" value="Genomic_DNA"/>
</dbReference>
<dbReference type="Proteomes" id="UP000701853">
    <property type="component" value="Chromosome 9"/>
</dbReference>
<evidence type="ECO:0000313" key="2">
    <source>
        <dbReference type="Proteomes" id="UP000701853"/>
    </source>
</evidence>
<reference evidence="1 2" key="1">
    <citation type="journal article" date="2021" name="bioRxiv">
        <title>The Gossypium anomalum genome as a resource for cotton improvement and evolutionary analysis of hybrid incompatibility.</title>
        <authorList>
            <person name="Grover C.E."/>
            <person name="Yuan D."/>
            <person name="Arick M.A."/>
            <person name="Miller E.R."/>
            <person name="Hu G."/>
            <person name="Peterson D.G."/>
            <person name="Wendel J.F."/>
            <person name="Udall J.A."/>
        </authorList>
    </citation>
    <scope>NUCLEOTIDE SEQUENCE [LARGE SCALE GENOMIC DNA]</scope>
    <source>
        <strain evidence="1">JFW-Udall</strain>
        <tissue evidence="1">Leaf</tissue>
    </source>
</reference>
<protein>
    <submittedName>
        <fullName evidence="1">Uncharacterized protein</fullName>
    </submittedName>
</protein>
<dbReference type="OrthoDB" id="10314179at2759"/>
<gene>
    <name evidence="1" type="ORF">CXB51_023497</name>
</gene>
<sequence length="46" mass="5126">MQHLRPSSERVHERVRLLHGGGVTHGAEIHVMCGTWGLLRLQTTAP</sequence>
<comment type="caution">
    <text evidence="1">The sequence shown here is derived from an EMBL/GenBank/DDBJ whole genome shotgun (WGS) entry which is preliminary data.</text>
</comment>